<dbReference type="EMBL" id="RHJS01000002">
    <property type="protein sequence ID" value="RRK31678.1"/>
    <property type="molecule type" value="Genomic_DNA"/>
</dbReference>
<sequence length="140" mass="16264">MKRIKINGAELDIGKLKSRQELMAYFNENGPTHSALMDFCEEYREKYGNELCWSYPISDGKHLGTFLVLVKEGILSLPYNDADKVGYELFCVDDAVMFEDYGDMEIFIDDWNTFHTDLLQAMKAMRDYLYNEEVAEDGKN</sequence>
<reference evidence="1" key="1">
    <citation type="submission" date="2018-10" db="EMBL/GenBank/DDBJ databases">
        <title>Schaedlerella arabinophila gen. nov. sp. nov., isolated from the mouse intestinal tract and comparative analysis with the genome of the closely related altered Schaedler flora strain ASF502.</title>
        <authorList>
            <person name="Miyake S."/>
            <person name="Soh M."/>
            <person name="Seedorf H."/>
        </authorList>
    </citation>
    <scope>NUCLEOTIDE SEQUENCE [LARGE SCALE GENOMIC DNA]</scope>
    <source>
        <strain evidence="1">DSM 106076</strain>
    </source>
</reference>
<gene>
    <name evidence="1" type="ORF">EBB54_10110</name>
</gene>
<dbReference type="Proteomes" id="UP000274920">
    <property type="component" value="Unassembled WGS sequence"/>
</dbReference>
<dbReference type="RefSeq" id="WP_125127307.1">
    <property type="nucleotide sequence ID" value="NZ_RHJS01000002.1"/>
</dbReference>
<protein>
    <submittedName>
        <fullName evidence="1">Uncharacterized protein</fullName>
    </submittedName>
</protein>
<evidence type="ECO:0000313" key="1">
    <source>
        <dbReference type="EMBL" id="RRK31678.1"/>
    </source>
</evidence>
<name>A0A426DG11_9FIRM</name>
<organism evidence="1 2">
    <name type="scientific">Schaedlerella arabinosiphila</name>
    <dbReference type="NCBI Taxonomy" id="2044587"/>
    <lineage>
        <taxon>Bacteria</taxon>
        <taxon>Bacillati</taxon>
        <taxon>Bacillota</taxon>
        <taxon>Clostridia</taxon>
        <taxon>Lachnospirales</taxon>
        <taxon>Lachnospiraceae</taxon>
        <taxon>Schaedlerella</taxon>
    </lineage>
</organism>
<dbReference type="AlphaFoldDB" id="A0A426DG11"/>
<comment type="caution">
    <text evidence="1">The sequence shown here is derived from an EMBL/GenBank/DDBJ whole genome shotgun (WGS) entry which is preliminary data.</text>
</comment>
<keyword evidence="2" id="KW-1185">Reference proteome</keyword>
<proteinExistence type="predicted"/>
<evidence type="ECO:0000313" key="2">
    <source>
        <dbReference type="Proteomes" id="UP000274920"/>
    </source>
</evidence>
<accession>A0A426DG11</accession>